<dbReference type="GO" id="GO:0016491">
    <property type="term" value="F:oxidoreductase activity"/>
    <property type="evidence" value="ECO:0007669"/>
    <property type="project" value="UniProtKB-KW"/>
</dbReference>
<proteinExistence type="predicted"/>
<name>A0A2N8L051_9BURK</name>
<keyword evidence="2" id="KW-0520">NAD</keyword>
<dbReference type="OrthoDB" id="9787219at2"/>
<dbReference type="GO" id="GO:0051287">
    <property type="term" value="F:NAD binding"/>
    <property type="evidence" value="ECO:0007669"/>
    <property type="project" value="InterPro"/>
</dbReference>
<comment type="caution">
    <text evidence="4">The sequence shown here is derived from an EMBL/GenBank/DDBJ whole genome shotgun (WGS) entry which is preliminary data.</text>
</comment>
<organism evidence="4 5">
    <name type="scientific">Kinneretia aquatilis</name>
    <dbReference type="NCBI Taxonomy" id="2070761"/>
    <lineage>
        <taxon>Bacteria</taxon>
        <taxon>Pseudomonadati</taxon>
        <taxon>Pseudomonadota</taxon>
        <taxon>Betaproteobacteria</taxon>
        <taxon>Burkholderiales</taxon>
        <taxon>Sphaerotilaceae</taxon>
        <taxon>Roseateles</taxon>
    </lineage>
</organism>
<dbReference type="EMBL" id="POSP01000003">
    <property type="protein sequence ID" value="PND39080.1"/>
    <property type="molecule type" value="Genomic_DNA"/>
</dbReference>
<sequence length="332" mass="36125">MPWNSRALQIYPVSTKNNTMRIIPFLAAPASTSTEAWVAALQAAMPEEKIIAFNELSEAAKASCKVAIVANPDPAQLQQLPQLEWVQSVWAGVDRLAADVAKTELKVVRLVDPQLARTMAEAVLTWTLYLHREIPSYAKQQKEKIWLGRPYVKAQHRTVSILGLGALGEAAAISLLQAGFNVCAWSSSAKSVSGIECFSGESTLTAMLAKTDILVCLLPLTPQTQGLINASFLAQLPKGASLINFARGAIVNDEDLLDALNQAHLSHAILDVFTLEPLPKSAWQWQHPQVTVLPHCSAPTDKGTASLIVAGNIERYRKTGELPQTVDMRRGY</sequence>
<evidence type="ECO:0000313" key="4">
    <source>
        <dbReference type="EMBL" id="PND39080.1"/>
    </source>
</evidence>
<dbReference type="Gene3D" id="3.40.50.720">
    <property type="entry name" value="NAD(P)-binding Rossmann-like Domain"/>
    <property type="match status" value="2"/>
</dbReference>
<keyword evidence="5" id="KW-1185">Reference proteome</keyword>
<accession>A0A2N8L051</accession>
<keyword evidence="4" id="KW-0670">Pyruvate</keyword>
<reference evidence="4 5" key="1">
    <citation type="submission" date="2018-01" db="EMBL/GenBank/DDBJ databases">
        <title>Draft genome sequence of Paucibacter aquatile CR182 isolated from freshwater of the Nakdong River.</title>
        <authorList>
            <person name="Choi A."/>
            <person name="Chung E.J."/>
        </authorList>
    </citation>
    <scope>NUCLEOTIDE SEQUENCE [LARGE SCALE GENOMIC DNA]</scope>
    <source>
        <strain evidence="4 5">CR182</strain>
    </source>
</reference>
<evidence type="ECO:0000256" key="2">
    <source>
        <dbReference type="ARBA" id="ARBA00023027"/>
    </source>
</evidence>
<dbReference type="SUPFAM" id="SSF51735">
    <property type="entry name" value="NAD(P)-binding Rossmann-fold domains"/>
    <property type="match status" value="1"/>
</dbReference>
<keyword evidence="1" id="KW-0560">Oxidoreductase</keyword>
<dbReference type="PANTHER" id="PTHR43333:SF1">
    <property type="entry name" value="D-ISOMER SPECIFIC 2-HYDROXYACID DEHYDROGENASE NAD-BINDING DOMAIN-CONTAINING PROTEIN"/>
    <property type="match status" value="1"/>
</dbReference>
<evidence type="ECO:0000259" key="3">
    <source>
        <dbReference type="Pfam" id="PF02826"/>
    </source>
</evidence>
<dbReference type="PANTHER" id="PTHR43333">
    <property type="entry name" value="2-HACID_DH_C DOMAIN-CONTAINING PROTEIN"/>
    <property type="match status" value="1"/>
</dbReference>
<dbReference type="Pfam" id="PF02826">
    <property type="entry name" value="2-Hacid_dh_C"/>
    <property type="match status" value="1"/>
</dbReference>
<evidence type="ECO:0000256" key="1">
    <source>
        <dbReference type="ARBA" id="ARBA00023002"/>
    </source>
</evidence>
<dbReference type="SUPFAM" id="SSF52283">
    <property type="entry name" value="Formate/glycerate dehydrogenase catalytic domain-like"/>
    <property type="match status" value="1"/>
</dbReference>
<dbReference type="InterPro" id="IPR036291">
    <property type="entry name" value="NAD(P)-bd_dom_sf"/>
</dbReference>
<evidence type="ECO:0000313" key="5">
    <source>
        <dbReference type="Proteomes" id="UP000235916"/>
    </source>
</evidence>
<protein>
    <submittedName>
        <fullName evidence="4">Glyoxylate/hydroxypyruvate reductase A</fullName>
    </submittedName>
</protein>
<dbReference type="AlphaFoldDB" id="A0A2N8L051"/>
<dbReference type="CDD" id="cd12164">
    <property type="entry name" value="GDH_like_2"/>
    <property type="match status" value="1"/>
</dbReference>
<feature type="domain" description="D-isomer specific 2-hydroxyacid dehydrogenase NAD-binding" evidence="3">
    <location>
        <begin position="127"/>
        <end position="297"/>
    </location>
</feature>
<dbReference type="Proteomes" id="UP000235916">
    <property type="component" value="Unassembled WGS sequence"/>
</dbReference>
<dbReference type="InterPro" id="IPR006140">
    <property type="entry name" value="D-isomer_DH_NAD-bd"/>
</dbReference>
<gene>
    <name evidence="4" type="ORF">C1O66_17150</name>
</gene>